<dbReference type="Pfam" id="PF13181">
    <property type="entry name" value="TPR_8"/>
    <property type="match status" value="1"/>
</dbReference>
<comment type="pathway">
    <text evidence="1">Protein modification; protein glycosylation.</text>
</comment>
<feature type="repeat" description="TPR" evidence="8">
    <location>
        <begin position="84"/>
        <end position="117"/>
    </location>
</feature>
<dbReference type="SMART" id="SM00028">
    <property type="entry name" value="TPR"/>
    <property type="match status" value="9"/>
</dbReference>
<dbReference type="GeneID" id="17300741"/>
<protein>
    <recommendedName>
        <fullName evidence="3">protein O-GlcNAc transferase</fullName>
        <ecNumber evidence="3">2.4.1.255</ecNumber>
    </recommendedName>
</protein>
<keyword evidence="6" id="KW-0677">Repeat</keyword>
<dbReference type="InterPro" id="IPR037919">
    <property type="entry name" value="OGT"/>
</dbReference>
<dbReference type="EC" id="2.4.1.255" evidence="3"/>
<evidence type="ECO:0000313" key="12">
    <source>
        <dbReference type="Proteomes" id="UP000011087"/>
    </source>
</evidence>
<dbReference type="InterPro" id="IPR029489">
    <property type="entry name" value="OGT/SEC/SPY_C"/>
</dbReference>
<dbReference type="Gene3D" id="1.25.40.10">
    <property type="entry name" value="Tetratricopeptide repeat domain"/>
    <property type="match status" value="3"/>
</dbReference>
<dbReference type="eggNOG" id="KOG4626">
    <property type="taxonomic scope" value="Eukaryota"/>
</dbReference>
<proteinExistence type="inferred from homology"/>
<reference evidence="12" key="2">
    <citation type="submission" date="2012-11" db="EMBL/GenBank/DDBJ databases">
        <authorList>
            <person name="Kuo A."/>
            <person name="Curtis B.A."/>
            <person name="Tanifuji G."/>
            <person name="Burki F."/>
            <person name="Gruber A."/>
            <person name="Irimia M."/>
            <person name="Maruyama S."/>
            <person name="Arias M.C."/>
            <person name="Ball S.G."/>
            <person name="Gile G.H."/>
            <person name="Hirakawa Y."/>
            <person name="Hopkins J.F."/>
            <person name="Rensing S.A."/>
            <person name="Schmutz J."/>
            <person name="Symeonidi A."/>
            <person name="Elias M."/>
            <person name="Eveleigh R.J."/>
            <person name="Herman E.K."/>
            <person name="Klute M.J."/>
            <person name="Nakayama T."/>
            <person name="Obornik M."/>
            <person name="Reyes-Prieto A."/>
            <person name="Armbrust E.V."/>
            <person name="Aves S.J."/>
            <person name="Beiko R.G."/>
            <person name="Coutinho P."/>
            <person name="Dacks J.B."/>
            <person name="Durnford D.G."/>
            <person name="Fast N.M."/>
            <person name="Green B.R."/>
            <person name="Grisdale C."/>
            <person name="Hempe F."/>
            <person name="Henrissat B."/>
            <person name="Hoppner M.P."/>
            <person name="Ishida K.-I."/>
            <person name="Kim E."/>
            <person name="Koreny L."/>
            <person name="Kroth P.G."/>
            <person name="Liu Y."/>
            <person name="Malik S.-B."/>
            <person name="Maier U.G."/>
            <person name="McRose D."/>
            <person name="Mock T."/>
            <person name="Neilson J.A."/>
            <person name="Onodera N.T."/>
            <person name="Poole A.M."/>
            <person name="Pritham E.J."/>
            <person name="Richards T.A."/>
            <person name="Rocap G."/>
            <person name="Roy S.W."/>
            <person name="Sarai C."/>
            <person name="Schaack S."/>
            <person name="Shirato S."/>
            <person name="Slamovits C.H."/>
            <person name="Spencer D.F."/>
            <person name="Suzuki S."/>
            <person name="Worden A.Z."/>
            <person name="Zauner S."/>
            <person name="Barry K."/>
            <person name="Bell C."/>
            <person name="Bharti A.K."/>
            <person name="Crow J.A."/>
            <person name="Grimwood J."/>
            <person name="Kramer R."/>
            <person name="Lindquist E."/>
            <person name="Lucas S."/>
            <person name="Salamov A."/>
            <person name="McFadden G.I."/>
            <person name="Lane C.E."/>
            <person name="Keeling P.J."/>
            <person name="Gray M.W."/>
            <person name="Grigoriev I.V."/>
            <person name="Archibald J.M."/>
        </authorList>
    </citation>
    <scope>NUCLEOTIDE SEQUENCE</scope>
    <source>
        <strain evidence="12">CCMP2712</strain>
    </source>
</reference>
<keyword evidence="7 8" id="KW-0802">TPR repeat</keyword>
<keyword evidence="12" id="KW-1185">Reference proteome</keyword>
<dbReference type="InterPro" id="IPR019734">
    <property type="entry name" value="TPR_rpt"/>
</dbReference>
<feature type="repeat" description="TPR" evidence="8">
    <location>
        <begin position="296"/>
        <end position="329"/>
    </location>
</feature>
<dbReference type="PaxDb" id="55529-EKX44200"/>
<gene>
    <name evidence="10" type="ORF">GUITHDRAFT_140027</name>
</gene>
<evidence type="ECO:0000256" key="7">
    <source>
        <dbReference type="ARBA" id="ARBA00022803"/>
    </source>
</evidence>
<comment type="similarity">
    <text evidence="2">Belongs to the glycosyltransferase 41 family. O-GlcNAc transferase subfamily.</text>
</comment>
<dbReference type="Pfam" id="PF14559">
    <property type="entry name" value="TPR_19"/>
    <property type="match status" value="1"/>
</dbReference>
<dbReference type="Pfam" id="PF13844">
    <property type="entry name" value="Glyco_transf_41"/>
    <property type="match status" value="1"/>
</dbReference>
<evidence type="ECO:0000256" key="8">
    <source>
        <dbReference type="PROSITE-ProRule" id="PRU00339"/>
    </source>
</evidence>
<evidence type="ECO:0000256" key="5">
    <source>
        <dbReference type="ARBA" id="ARBA00022679"/>
    </source>
</evidence>
<evidence type="ECO:0000256" key="3">
    <source>
        <dbReference type="ARBA" id="ARBA00011970"/>
    </source>
</evidence>
<dbReference type="KEGG" id="gtt:GUITHDRAFT_140027"/>
<dbReference type="Pfam" id="PF13432">
    <property type="entry name" value="TPR_16"/>
    <property type="match status" value="1"/>
</dbReference>
<dbReference type="Proteomes" id="UP000011087">
    <property type="component" value="Unassembled WGS sequence"/>
</dbReference>
<dbReference type="GO" id="GO:0006493">
    <property type="term" value="P:protein O-linked glycosylation"/>
    <property type="evidence" value="ECO:0007669"/>
    <property type="project" value="InterPro"/>
</dbReference>
<dbReference type="PANTHER" id="PTHR44366:SF1">
    <property type="entry name" value="UDP-N-ACETYLGLUCOSAMINE--PEPTIDE N-ACETYLGLUCOSAMINYLTRANSFERASE 110 KDA SUBUNIT"/>
    <property type="match status" value="1"/>
</dbReference>
<keyword evidence="4" id="KW-0328">Glycosyltransferase</keyword>
<dbReference type="PANTHER" id="PTHR44366">
    <property type="entry name" value="UDP-N-ACETYLGLUCOSAMINE--PEPTIDE N-ACETYLGLUCOSAMINYLTRANSFERASE 110 KDA SUBUNIT"/>
    <property type="match status" value="1"/>
</dbReference>
<evidence type="ECO:0000256" key="6">
    <source>
        <dbReference type="ARBA" id="ARBA00022737"/>
    </source>
</evidence>
<dbReference type="InterPro" id="IPR011990">
    <property type="entry name" value="TPR-like_helical_dom_sf"/>
</dbReference>
<name>L1J800_GUITC</name>
<dbReference type="SUPFAM" id="SSF48452">
    <property type="entry name" value="TPR-like"/>
    <property type="match status" value="2"/>
</dbReference>
<dbReference type="OrthoDB" id="1926212at2759"/>
<accession>L1J800</accession>
<reference evidence="10 12" key="1">
    <citation type="journal article" date="2012" name="Nature">
        <title>Algal genomes reveal evolutionary mosaicism and the fate of nucleomorphs.</title>
        <authorList>
            <consortium name="DOE Joint Genome Institute"/>
            <person name="Curtis B.A."/>
            <person name="Tanifuji G."/>
            <person name="Burki F."/>
            <person name="Gruber A."/>
            <person name="Irimia M."/>
            <person name="Maruyama S."/>
            <person name="Arias M.C."/>
            <person name="Ball S.G."/>
            <person name="Gile G.H."/>
            <person name="Hirakawa Y."/>
            <person name="Hopkins J.F."/>
            <person name="Kuo A."/>
            <person name="Rensing S.A."/>
            <person name="Schmutz J."/>
            <person name="Symeonidi A."/>
            <person name="Elias M."/>
            <person name="Eveleigh R.J."/>
            <person name="Herman E.K."/>
            <person name="Klute M.J."/>
            <person name="Nakayama T."/>
            <person name="Obornik M."/>
            <person name="Reyes-Prieto A."/>
            <person name="Armbrust E.V."/>
            <person name="Aves S.J."/>
            <person name="Beiko R.G."/>
            <person name="Coutinho P."/>
            <person name="Dacks J.B."/>
            <person name="Durnford D.G."/>
            <person name="Fast N.M."/>
            <person name="Green B.R."/>
            <person name="Grisdale C.J."/>
            <person name="Hempel F."/>
            <person name="Henrissat B."/>
            <person name="Hoppner M.P."/>
            <person name="Ishida K."/>
            <person name="Kim E."/>
            <person name="Koreny L."/>
            <person name="Kroth P.G."/>
            <person name="Liu Y."/>
            <person name="Malik S.B."/>
            <person name="Maier U.G."/>
            <person name="McRose D."/>
            <person name="Mock T."/>
            <person name="Neilson J.A."/>
            <person name="Onodera N.T."/>
            <person name="Poole A.M."/>
            <person name="Pritham E.J."/>
            <person name="Richards T.A."/>
            <person name="Rocap G."/>
            <person name="Roy S.W."/>
            <person name="Sarai C."/>
            <person name="Schaack S."/>
            <person name="Shirato S."/>
            <person name="Slamovits C.H."/>
            <person name="Spencer D.F."/>
            <person name="Suzuki S."/>
            <person name="Worden A.Z."/>
            <person name="Zauner S."/>
            <person name="Barry K."/>
            <person name="Bell C."/>
            <person name="Bharti A.K."/>
            <person name="Crow J.A."/>
            <person name="Grimwood J."/>
            <person name="Kramer R."/>
            <person name="Lindquist E."/>
            <person name="Lucas S."/>
            <person name="Salamov A."/>
            <person name="McFadden G.I."/>
            <person name="Lane C.E."/>
            <person name="Keeling P.J."/>
            <person name="Gray M.W."/>
            <person name="Grigoriev I.V."/>
            <person name="Archibald J.M."/>
        </authorList>
    </citation>
    <scope>NUCLEOTIDE SEQUENCE</scope>
    <source>
        <strain evidence="10 12">CCMP2712</strain>
    </source>
</reference>
<sequence length="806" mass="90505">MRRGRRRWWSGGVGLYAGALLVHLGWLLASEHLQGAHGGQRGEDCEGMEYDEAMARGVRFTKNGDYVRAKTCLKVAYSRNPRNAATAFYLGEAYLNTNEADRAEKVLEKAVKAERSNLMGQLLLASCKQRLGKKVEALAAYEAGLLLDKHNIAALVNGGIVLKDLGRREEAVAKLNAAIRVKPDVPEAHYNLADVLYSMGDVAGARKAVKEARRSGKLLTQAYTLEILMLEEQGNNEEALRVCREAVKRTGDRFSFLYQQGRVLRTLGRFLEAEESFRKCVEEEETRKNVAAHRVAYAHNEYGHLLSQLGRKEEALKQWERSVEVDPSFAQGWVNMVSGDLSKTNMQETISMYKKALELKPDLVEAWINLGQTYYNNFRSDPRFMPQALASYRRALEVAPDSSSALYSYVRTCVDLCRWEDWDENFDKVAQRMKRDMREGTLLSSSISLVYLLVYPIPDHVLCSAYAARAAQVQLTAEGILRAVGREGGREKGKGQRQEDAVRKRRITVGYVSADFRQHPVSLLFQNVPGLHDSARFRVVCFSLLEEEEEDAIKHKIRSTSDSFIDISNLPHELAFRRIEEEDVSVLVDMNGYTQHGRPELFALFPDKLRISFLGFASSLMGTAIQYITTDKISSQIWILKLNEGTSAEPQLKAEARRQGIDEGRLFFTGSADLKDHVAYKSAADLLLDTDLYNAHSTAADALFAGVPLITLPGTRMSSRIGASIANGLGHASVMVARDLKDYEEIAVRLARSEYLMTRLKRKVAEDRVGSALYDAARWVNAWETTLLMIEDMKESVGSTYHLVVQ</sequence>
<evidence type="ECO:0000313" key="10">
    <source>
        <dbReference type="EMBL" id="EKX44200.1"/>
    </source>
</evidence>
<organism evidence="10">
    <name type="scientific">Guillardia theta (strain CCMP2712)</name>
    <name type="common">Cryptophyte</name>
    <dbReference type="NCBI Taxonomy" id="905079"/>
    <lineage>
        <taxon>Eukaryota</taxon>
        <taxon>Cryptophyceae</taxon>
        <taxon>Pyrenomonadales</taxon>
        <taxon>Geminigeraceae</taxon>
        <taxon>Guillardia</taxon>
    </lineage>
</organism>
<evidence type="ECO:0000256" key="2">
    <source>
        <dbReference type="ARBA" id="ARBA00005386"/>
    </source>
</evidence>
<dbReference type="PROSITE" id="PS50005">
    <property type="entry name" value="TPR"/>
    <property type="match status" value="2"/>
</dbReference>
<evidence type="ECO:0000256" key="1">
    <source>
        <dbReference type="ARBA" id="ARBA00004922"/>
    </source>
</evidence>
<feature type="domain" description="O-GlcNAc transferase C-terminal" evidence="9">
    <location>
        <begin position="416"/>
        <end position="637"/>
    </location>
</feature>
<evidence type="ECO:0000259" key="9">
    <source>
        <dbReference type="Pfam" id="PF13844"/>
    </source>
</evidence>
<keyword evidence="5" id="KW-0808">Transferase</keyword>
<dbReference type="GO" id="GO:0097363">
    <property type="term" value="F:protein O-acetylglucosaminyltransferase activity"/>
    <property type="evidence" value="ECO:0007669"/>
    <property type="project" value="UniProtKB-EC"/>
</dbReference>
<dbReference type="RefSeq" id="XP_005831180.1">
    <property type="nucleotide sequence ID" value="XM_005831123.1"/>
</dbReference>
<dbReference type="EMBL" id="JH993006">
    <property type="protein sequence ID" value="EKX44200.1"/>
    <property type="molecule type" value="Genomic_DNA"/>
</dbReference>
<dbReference type="EnsemblProtists" id="EKX44200">
    <property type="protein sequence ID" value="EKX44200"/>
    <property type="gene ID" value="GUITHDRAFT_140027"/>
</dbReference>
<dbReference type="Gene3D" id="3.40.50.11380">
    <property type="match status" value="1"/>
</dbReference>
<reference evidence="11" key="3">
    <citation type="submission" date="2016-03" db="UniProtKB">
        <authorList>
            <consortium name="EnsemblProtists"/>
        </authorList>
    </citation>
    <scope>IDENTIFICATION</scope>
</reference>
<evidence type="ECO:0000256" key="4">
    <source>
        <dbReference type="ARBA" id="ARBA00022676"/>
    </source>
</evidence>
<dbReference type="Pfam" id="PF13414">
    <property type="entry name" value="TPR_11"/>
    <property type="match status" value="1"/>
</dbReference>
<evidence type="ECO:0000313" key="11">
    <source>
        <dbReference type="EnsemblProtists" id="EKX44200"/>
    </source>
</evidence>
<dbReference type="AlphaFoldDB" id="L1J800"/>
<dbReference type="HOGENOM" id="CLU_349670_0_0_1"/>